<dbReference type="InterPro" id="IPR012967">
    <property type="entry name" value="COMT_dimerisation"/>
</dbReference>
<dbReference type="InterPro" id="IPR050631">
    <property type="entry name" value="PheA/TfdB_FAD_monoxygenase"/>
</dbReference>
<dbReference type="Gene3D" id="3.50.50.60">
    <property type="entry name" value="FAD/NAD(P)-binding domain"/>
    <property type="match status" value="1"/>
</dbReference>
<dbReference type="GO" id="GO:0008688">
    <property type="term" value="F:3-(3-hydroxyphenyl)propionate hydroxylase activity"/>
    <property type="evidence" value="ECO:0007669"/>
    <property type="project" value="UniProtKB-EC"/>
</dbReference>
<sequence>MTSRRETEIVIVGYGPVGQVLAVLLAQAGREVLVLERWPDPYPLPRAVAYDAESARILATTGVDPSLGPNGRPLGDYVWRNQDGVELLAFTGLHEVGPQGWPAVTSMYQPGLEDALIARGAELPGLTVLRGHEVIDVAADGDTVTVTATGPAGERLSVTASWAIGCDGANSAVRRALGTPFEERGFSHDWLICDITTGKHYDPDNLQICDPARPRTSVAAGPGHRRWEFMRIAGETLEELNTPEAAWRLLELGGESRAEATLDRHAVYTFRAGHAARWRDGRILLAGDAAHLMPPFAGQGLCSGFRDARNLAWKLNLIQDGRADADLLDTYTEERRAHVQAAIDRSVELGRVICEPDPAAAAARDAELLAARAGDDGPVLEVQRLHGGLLHQGSAAAGDLAPNGTVTRGGRTARLDEIAGTGFVLLTSVPPETLLDPARLDLLASLGGRAVHVVPAGGDHDGRAVADTGETLLPFLAGHDAQAVLIRPDFYVYGAATGPDGTAALLDGLRDRLGARTKTRRTAMGNGSDAVRGFYADWGRGDLDAAVAVFGPEAVWHAPPGLEDVELSGVAKGPEEIGELLAREHALLESRPEPDEIVEADDRVVVFGTAALRGSLTGVTGTAPFTHVWRFAGGQAVEVTGRHTTGPVRELLAADGGDGLRGLSTDFMLSQVLRSAVDLGVFPALADGPLPAAELADRVGLHPRGALDFLDTLAALGLLARADGRYGTTPVTARYLADPDADPYLGGLLGYVGRHWYWSWGRLPEALRTGESQSYGGAAPYDAIHADPEVAADFQRAMAGASTALRAALAGLDLWQGVRTVTDIGCADGALLSRVLATHPHLTGTGFDLPTAEPGFRRAVARYGTADRLRFAGGDFRTDPFPPADAVLLAHVLIDWDEDVRRLLLRRAFDALPEGGTVLIVDTLVEDARDAASAAGLLVSLHMLVDQRGGPSYTAGEVTGWLADAGFRDVRVRALSGFDRLVTATR</sequence>
<keyword evidence="3" id="KW-0949">S-adenosyl-L-methionine</keyword>
<gene>
    <name evidence="9" type="primary">mhpA_2</name>
    <name evidence="9" type="ORF">ACRB68_43690</name>
</gene>
<feature type="domain" description="O-methyltransferase dimerisation" evidence="7">
    <location>
        <begin position="665"/>
        <end position="737"/>
    </location>
</feature>
<protein>
    <submittedName>
        <fullName evidence="9">3-(3-hydroxy-phenyl)propionate/3-hydroxycinnamic acid hydroxylase</fullName>
        <ecNumber evidence="9">1.14.13.127</ecNumber>
    </submittedName>
</protein>
<organism evidence="9 10">
    <name type="scientific">Actinomadura macrotermitis</name>
    <dbReference type="NCBI Taxonomy" id="2585200"/>
    <lineage>
        <taxon>Bacteria</taxon>
        <taxon>Bacillati</taxon>
        <taxon>Actinomycetota</taxon>
        <taxon>Actinomycetes</taxon>
        <taxon>Streptosporangiales</taxon>
        <taxon>Thermomonosporaceae</taxon>
        <taxon>Actinomadura</taxon>
    </lineage>
</organism>
<dbReference type="InterPro" id="IPR016461">
    <property type="entry name" value="COMT-like"/>
</dbReference>
<dbReference type="SUPFAM" id="SSF54427">
    <property type="entry name" value="NTF2-like"/>
    <property type="match status" value="1"/>
</dbReference>
<evidence type="ECO:0000256" key="1">
    <source>
        <dbReference type="ARBA" id="ARBA00022603"/>
    </source>
</evidence>
<dbReference type="CDD" id="cd02440">
    <property type="entry name" value="AdoMet_MTases"/>
    <property type="match status" value="1"/>
</dbReference>
<dbReference type="InterPro" id="IPR036388">
    <property type="entry name" value="WH-like_DNA-bd_sf"/>
</dbReference>
<name>A0A7K0BYM0_9ACTN</name>
<dbReference type="InterPro" id="IPR036188">
    <property type="entry name" value="FAD/NAD-bd_sf"/>
</dbReference>
<comment type="caution">
    <text evidence="9">The sequence shown here is derived from an EMBL/GenBank/DDBJ whole genome shotgun (WGS) entry which is preliminary data.</text>
</comment>
<dbReference type="Pfam" id="PF01494">
    <property type="entry name" value="FAD_binding_3"/>
    <property type="match status" value="1"/>
</dbReference>
<dbReference type="PANTHER" id="PTHR43476:SF3">
    <property type="entry name" value="FAD-BINDING MONOOXYGENASE"/>
    <property type="match status" value="1"/>
</dbReference>
<reference evidence="9 10" key="1">
    <citation type="submission" date="2019-10" db="EMBL/GenBank/DDBJ databases">
        <title>Actinomadura rubteroloni sp. nov. and Actinomadura macrotermitis sp. nov., isolated from the gut of fungus growing-termite Macrotermes natalensis.</title>
        <authorList>
            <person name="Benndorf R."/>
            <person name="Martin K."/>
            <person name="Kuefner M."/>
            <person name="De Beer W."/>
            <person name="Kaster A.-K."/>
            <person name="Vollmers J."/>
            <person name="Poulsen M."/>
            <person name="Beemelmanns C."/>
        </authorList>
    </citation>
    <scope>NUCLEOTIDE SEQUENCE [LARGE SCALE GENOMIC DNA]</scope>
    <source>
        <strain evidence="9 10">RB68</strain>
    </source>
</reference>
<accession>A0A7K0BYM0</accession>
<keyword evidence="1" id="KW-0489">Methyltransferase</keyword>
<dbReference type="InterPro" id="IPR037401">
    <property type="entry name" value="SnoaL-like"/>
</dbReference>
<feature type="domain" description="O-methyltransferase C-terminal" evidence="5">
    <location>
        <begin position="760"/>
        <end position="968"/>
    </location>
</feature>
<dbReference type="InterPro" id="IPR001077">
    <property type="entry name" value="COMT_C"/>
</dbReference>
<evidence type="ECO:0000256" key="4">
    <source>
        <dbReference type="ARBA" id="ARBA00023002"/>
    </source>
</evidence>
<evidence type="ECO:0000259" key="6">
    <source>
        <dbReference type="Pfam" id="PF01494"/>
    </source>
</evidence>
<dbReference type="Proteomes" id="UP000487268">
    <property type="component" value="Unassembled WGS sequence"/>
</dbReference>
<evidence type="ECO:0000259" key="7">
    <source>
        <dbReference type="Pfam" id="PF08100"/>
    </source>
</evidence>
<evidence type="ECO:0000313" key="10">
    <source>
        <dbReference type="Proteomes" id="UP000487268"/>
    </source>
</evidence>
<dbReference type="GO" id="GO:0019622">
    <property type="term" value="P:3-(3-hydroxy)phenylpropionate catabolic process"/>
    <property type="evidence" value="ECO:0007669"/>
    <property type="project" value="TreeGrafter"/>
</dbReference>
<dbReference type="InterPro" id="IPR002938">
    <property type="entry name" value="FAD-bd"/>
</dbReference>
<dbReference type="SUPFAM" id="SSF46785">
    <property type="entry name" value="Winged helix' DNA-binding domain"/>
    <property type="match status" value="1"/>
</dbReference>
<feature type="domain" description="SnoaL-like" evidence="8">
    <location>
        <begin position="531"/>
        <end position="639"/>
    </location>
</feature>
<dbReference type="EMBL" id="WEGH01000003">
    <property type="protein sequence ID" value="MQY06281.1"/>
    <property type="molecule type" value="Genomic_DNA"/>
</dbReference>
<dbReference type="GO" id="GO:0046983">
    <property type="term" value="F:protein dimerization activity"/>
    <property type="evidence" value="ECO:0007669"/>
    <property type="project" value="InterPro"/>
</dbReference>
<evidence type="ECO:0000256" key="3">
    <source>
        <dbReference type="ARBA" id="ARBA00022691"/>
    </source>
</evidence>
<dbReference type="AlphaFoldDB" id="A0A7K0BYM0"/>
<keyword evidence="10" id="KW-1185">Reference proteome</keyword>
<dbReference type="PRINTS" id="PR00420">
    <property type="entry name" value="RNGMNOXGNASE"/>
</dbReference>
<dbReference type="InterPro" id="IPR029063">
    <property type="entry name" value="SAM-dependent_MTases_sf"/>
</dbReference>
<dbReference type="Pfam" id="PF12680">
    <property type="entry name" value="SnoaL_2"/>
    <property type="match status" value="1"/>
</dbReference>
<dbReference type="Gene3D" id="1.10.10.10">
    <property type="entry name" value="Winged helix-like DNA-binding domain superfamily/Winged helix DNA-binding domain"/>
    <property type="match status" value="1"/>
</dbReference>
<keyword evidence="4 9" id="KW-0560">Oxidoreductase</keyword>
<dbReference type="Pfam" id="PF00891">
    <property type="entry name" value="Methyltransf_2"/>
    <property type="match status" value="1"/>
</dbReference>
<dbReference type="InterPro" id="IPR032710">
    <property type="entry name" value="NTF2-like_dom_sf"/>
</dbReference>
<dbReference type="Gene3D" id="3.40.50.150">
    <property type="entry name" value="Vaccinia Virus protein VP39"/>
    <property type="match status" value="1"/>
</dbReference>
<dbReference type="SUPFAM" id="SSF51905">
    <property type="entry name" value="FAD/NAD(P)-binding domain"/>
    <property type="match status" value="1"/>
</dbReference>
<keyword evidence="2" id="KW-0808">Transferase</keyword>
<evidence type="ECO:0000313" key="9">
    <source>
        <dbReference type="EMBL" id="MQY06281.1"/>
    </source>
</evidence>
<dbReference type="GO" id="GO:0071949">
    <property type="term" value="F:FAD binding"/>
    <property type="evidence" value="ECO:0007669"/>
    <property type="project" value="InterPro"/>
</dbReference>
<dbReference type="GO" id="GO:0008171">
    <property type="term" value="F:O-methyltransferase activity"/>
    <property type="evidence" value="ECO:0007669"/>
    <property type="project" value="InterPro"/>
</dbReference>
<evidence type="ECO:0000256" key="2">
    <source>
        <dbReference type="ARBA" id="ARBA00022679"/>
    </source>
</evidence>
<dbReference type="Gene3D" id="3.40.30.120">
    <property type="match status" value="1"/>
</dbReference>
<proteinExistence type="predicted"/>
<evidence type="ECO:0000259" key="5">
    <source>
        <dbReference type="Pfam" id="PF00891"/>
    </source>
</evidence>
<dbReference type="SUPFAM" id="SSF53335">
    <property type="entry name" value="S-adenosyl-L-methionine-dependent methyltransferases"/>
    <property type="match status" value="1"/>
</dbReference>
<feature type="domain" description="FAD-binding" evidence="6">
    <location>
        <begin position="6"/>
        <end position="346"/>
    </location>
</feature>
<dbReference type="InterPro" id="IPR036390">
    <property type="entry name" value="WH_DNA-bd_sf"/>
</dbReference>
<evidence type="ECO:0000259" key="8">
    <source>
        <dbReference type="Pfam" id="PF12680"/>
    </source>
</evidence>
<dbReference type="PROSITE" id="PS51683">
    <property type="entry name" value="SAM_OMT_II"/>
    <property type="match status" value="1"/>
</dbReference>
<dbReference type="Pfam" id="PF08100">
    <property type="entry name" value="Dimerisation"/>
    <property type="match status" value="1"/>
</dbReference>
<dbReference type="GO" id="GO:0032259">
    <property type="term" value="P:methylation"/>
    <property type="evidence" value="ECO:0007669"/>
    <property type="project" value="UniProtKB-KW"/>
</dbReference>
<dbReference type="Gene3D" id="3.30.70.2450">
    <property type="match status" value="1"/>
</dbReference>
<dbReference type="EC" id="1.14.13.127" evidence="9"/>
<dbReference type="RefSeq" id="WP_207709788.1">
    <property type="nucleotide sequence ID" value="NZ_WEGH01000003.1"/>
</dbReference>
<dbReference type="Gene3D" id="3.10.450.50">
    <property type="match status" value="1"/>
</dbReference>
<dbReference type="NCBIfam" id="NF004829">
    <property type="entry name" value="PRK06183.1-3"/>
    <property type="match status" value="1"/>
</dbReference>
<dbReference type="PANTHER" id="PTHR43476">
    <property type="entry name" value="3-(3-HYDROXY-PHENYL)PROPIONATE/3-HYDROXYCINNAMIC ACID HYDROXYLASE"/>
    <property type="match status" value="1"/>
</dbReference>